<keyword evidence="10 11" id="KW-0807">Transducer</keyword>
<evidence type="ECO:0000259" key="13">
    <source>
        <dbReference type="PROSITE" id="PS50262"/>
    </source>
</evidence>
<dbReference type="PROSITE" id="PS50262">
    <property type="entry name" value="G_PROTEIN_RECEP_F1_2"/>
    <property type="match status" value="1"/>
</dbReference>
<dbReference type="InterPro" id="IPR000276">
    <property type="entry name" value="GPCR_Rhodpsn"/>
</dbReference>
<feature type="transmembrane region" description="Helical" evidence="12">
    <location>
        <begin position="204"/>
        <end position="226"/>
    </location>
</feature>
<evidence type="ECO:0000256" key="11">
    <source>
        <dbReference type="RuleBase" id="RU000688"/>
    </source>
</evidence>
<keyword evidence="6 12" id="KW-0472">Membrane</keyword>
<keyword evidence="15" id="KW-1185">Reference proteome</keyword>
<dbReference type="Proteomes" id="UP001176940">
    <property type="component" value="Unassembled WGS sequence"/>
</dbReference>
<comment type="similarity">
    <text evidence="11">Belongs to the G-protein coupled receptor 1 family.</text>
</comment>
<keyword evidence="9" id="KW-0325">Glycoprotein</keyword>
<evidence type="ECO:0000256" key="4">
    <source>
        <dbReference type="ARBA" id="ARBA00022989"/>
    </source>
</evidence>
<keyword evidence="7" id="KW-1015">Disulfide bond</keyword>
<evidence type="ECO:0000256" key="12">
    <source>
        <dbReference type="SAM" id="Phobius"/>
    </source>
</evidence>
<proteinExistence type="inferred from homology"/>
<protein>
    <recommendedName>
        <fullName evidence="13">G-protein coupled receptors family 1 profile domain-containing protein</fullName>
    </recommendedName>
</protein>
<organism evidence="14 15">
    <name type="scientific">Ranitomeya imitator</name>
    <name type="common">mimic poison frog</name>
    <dbReference type="NCBI Taxonomy" id="111125"/>
    <lineage>
        <taxon>Eukaryota</taxon>
        <taxon>Metazoa</taxon>
        <taxon>Chordata</taxon>
        <taxon>Craniata</taxon>
        <taxon>Vertebrata</taxon>
        <taxon>Euteleostomi</taxon>
        <taxon>Amphibia</taxon>
        <taxon>Batrachia</taxon>
        <taxon>Anura</taxon>
        <taxon>Neobatrachia</taxon>
        <taxon>Hyloidea</taxon>
        <taxon>Dendrobatidae</taxon>
        <taxon>Dendrobatinae</taxon>
        <taxon>Ranitomeya</taxon>
    </lineage>
</organism>
<reference evidence="14" key="1">
    <citation type="submission" date="2023-07" db="EMBL/GenBank/DDBJ databases">
        <authorList>
            <person name="Stuckert A."/>
        </authorList>
    </citation>
    <scope>NUCLEOTIDE SEQUENCE</scope>
</reference>
<evidence type="ECO:0000313" key="14">
    <source>
        <dbReference type="EMBL" id="CAJ0958442.1"/>
    </source>
</evidence>
<evidence type="ECO:0000256" key="7">
    <source>
        <dbReference type="ARBA" id="ARBA00023157"/>
    </source>
</evidence>
<evidence type="ECO:0000256" key="9">
    <source>
        <dbReference type="ARBA" id="ARBA00023180"/>
    </source>
</evidence>
<evidence type="ECO:0000256" key="10">
    <source>
        <dbReference type="ARBA" id="ARBA00023224"/>
    </source>
</evidence>
<feature type="transmembrane region" description="Helical" evidence="12">
    <location>
        <begin position="417"/>
        <end position="442"/>
    </location>
</feature>
<feature type="transmembrane region" description="Helical" evidence="12">
    <location>
        <begin position="285"/>
        <end position="308"/>
    </location>
</feature>
<dbReference type="EMBL" id="CAUEEQ010045747">
    <property type="protein sequence ID" value="CAJ0958442.1"/>
    <property type="molecule type" value="Genomic_DNA"/>
</dbReference>
<gene>
    <name evidence="14" type="ORF">RIMI_LOCUS16402858</name>
</gene>
<dbReference type="SUPFAM" id="SSF81321">
    <property type="entry name" value="Family A G protein-coupled receptor-like"/>
    <property type="match status" value="1"/>
</dbReference>
<dbReference type="PROSITE" id="PS00237">
    <property type="entry name" value="G_PROTEIN_RECEP_F1_1"/>
    <property type="match status" value="1"/>
</dbReference>
<evidence type="ECO:0000256" key="3">
    <source>
        <dbReference type="ARBA" id="ARBA00022692"/>
    </source>
</evidence>
<dbReference type="PRINTS" id="PR01157">
    <property type="entry name" value="P2YPURNOCPTR"/>
</dbReference>
<feature type="transmembrane region" description="Helical" evidence="12">
    <location>
        <begin position="169"/>
        <end position="192"/>
    </location>
</feature>
<evidence type="ECO:0000313" key="15">
    <source>
        <dbReference type="Proteomes" id="UP001176940"/>
    </source>
</evidence>
<keyword evidence="2" id="KW-1003">Cell membrane</keyword>
<evidence type="ECO:0000256" key="8">
    <source>
        <dbReference type="ARBA" id="ARBA00023170"/>
    </source>
</evidence>
<feature type="domain" description="G-protein coupled receptors family 1 profile" evidence="13">
    <location>
        <begin position="186"/>
        <end position="439"/>
    </location>
</feature>
<comment type="subcellular location">
    <subcellularLocation>
        <location evidence="1">Cell membrane</location>
        <topology evidence="1">Multi-pass membrane protein</topology>
    </subcellularLocation>
</comment>
<dbReference type="Gene3D" id="1.20.1070.10">
    <property type="entry name" value="Rhodopsin 7-helix transmembrane proteins"/>
    <property type="match status" value="1"/>
</dbReference>
<sequence>MSYSAEKKKKCSFHCPCTPKVVLDSGNRYSTSGLVVNGPCLTLSLLLTKRQQPLPKLRSAAVTWRSAGTPLYSPCDAADSKPITAMPFSKMVGTRTYVITLPTLCVYLHWLRNGAFRVIEMRLWRESRPKMKPECTGGNVSLNLNTSIVTTNNSSTDFQQCQPPYDDSALFVIILYSIVLVIGIPANMLTLWLTFLQIWRKNVLAVYLFSLSLSELMYLGTIPLWILYVKNDHNWHWGPMACKITGYIFFNNIYISILLLCCISVDRYLAVEYALESRGVRRQKIAIVVTVVLFILVALIHSPVFIISDGNQTDNQSTCFETLPIPSYIAHFYVARFIIGFLIPLLTLMYTNFVIKKRIETSGSFTDQQKTKVKYLAITIIIIFMICFAPYHFVLLIRGIAYYVNENSEFCEFEEEIYTAYSIFLCLVTVNSVADPFIYVLVSENVQKDICRGMRGWRRQFSINTRSDSTNPHIHNSRDQHLEKEYSTQWTWDNRHTAEELIQTAICPHTMHF</sequence>
<evidence type="ECO:0000256" key="5">
    <source>
        <dbReference type="ARBA" id="ARBA00023040"/>
    </source>
</evidence>
<dbReference type="PANTHER" id="PTHR24234">
    <property type="entry name" value="LYSOPHOSPHATIDIC ACID RECEPTOR 5/SPHINGOSYLPHOSPHORYLCHOLINE RECEPTOR"/>
    <property type="match status" value="1"/>
</dbReference>
<keyword evidence="5 11" id="KW-0297">G-protein coupled receptor</keyword>
<dbReference type="InterPro" id="IPR017452">
    <property type="entry name" value="GPCR_Rhodpsn_7TM"/>
</dbReference>
<keyword evidence="3 11" id="KW-0812">Transmembrane</keyword>
<dbReference type="Pfam" id="PF00001">
    <property type="entry name" value="7tm_1"/>
    <property type="match status" value="1"/>
</dbReference>
<accession>A0ABN9M646</accession>
<evidence type="ECO:0000256" key="6">
    <source>
        <dbReference type="ARBA" id="ARBA00023136"/>
    </source>
</evidence>
<name>A0ABN9M646_9NEOB</name>
<comment type="caution">
    <text evidence="14">The sequence shown here is derived from an EMBL/GenBank/DDBJ whole genome shotgun (WGS) entry which is preliminary data.</text>
</comment>
<feature type="transmembrane region" description="Helical" evidence="12">
    <location>
        <begin position="246"/>
        <end position="265"/>
    </location>
</feature>
<keyword evidence="4 12" id="KW-1133">Transmembrane helix</keyword>
<evidence type="ECO:0000256" key="2">
    <source>
        <dbReference type="ARBA" id="ARBA00022475"/>
    </source>
</evidence>
<keyword evidence="8 11" id="KW-0675">Receptor</keyword>
<feature type="transmembrane region" description="Helical" evidence="12">
    <location>
        <begin position="375"/>
        <end position="397"/>
    </location>
</feature>
<evidence type="ECO:0000256" key="1">
    <source>
        <dbReference type="ARBA" id="ARBA00004651"/>
    </source>
</evidence>
<feature type="transmembrane region" description="Helical" evidence="12">
    <location>
        <begin position="328"/>
        <end position="355"/>
    </location>
</feature>
<dbReference type="PANTHER" id="PTHR24234:SF7">
    <property type="entry name" value="G-PROTEIN COUPLED RECEPTOR 132-RELATED"/>
    <property type="match status" value="1"/>
</dbReference>
<dbReference type="PRINTS" id="PR00237">
    <property type="entry name" value="GPCRRHODOPSN"/>
</dbReference>